<keyword evidence="3" id="KW-1185">Reference proteome</keyword>
<feature type="domain" description="Transcription regulator PadR N-terminal" evidence="1">
    <location>
        <begin position="16"/>
        <end position="89"/>
    </location>
</feature>
<dbReference type="InterPro" id="IPR005149">
    <property type="entry name" value="Tscrpt_reg_PadR_N"/>
</dbReference>
<dbReference type="Proteomes" id="UP001490816">
    <property type="component" value="Unassembled WGS sequence"/>
</dbReference>
<protein>
    <submittedName>
        <fullName evidence="2">PadR family transcriptional regulator</fullName>
    </submittedName>
</protein>
<dbReference type="PANTHER" id="PTHR33169:SF14">
    <property type="entry name" value="TRANSCRIPTIONAL REGULATOR RV3488"/>
    <property type="match status" value="1"/>
</dbReference>
<dbReference type="PANTHER" id="PTHR33169">
    <property type="entry name" value="PADR-FAMILY TRANSCRIPTIONAL REGULATOR"/>
    <property type="match status" value="1"/>
</dbReference>
<proteinExistence type="predicted"/>
<dbReference type="InterPro" id="IPR036390">
    <property type="entry name" value="WH_DNA-bd_sf"/>
</dbReference>
<evidence type="ECO:0000259" key="1">
    <source>
        <dbReference type="Pfam" id="PF03551"/>
    </source>
</evidence>
<dbReference type="Gene3D" id="1.10.10.10">
    <property type="entry name" value="Winged helix-like DNA-binding domain superfamily/Winged helix DNA-binding domain"/>
    <property type="match status" value="1"/>
</dbReference>
<dbReference type="SUPFAM" id="SSF46785">
    <property type="entry name" value="Winged helix' DNA-binding domain"/>
    <property type="match status" value="1"/>
</dbReference>
<evidence type="ECO:0000313" key="2">
    <source>
        <dbReference type="EMBL" id="MEQ2469330.1"/>
    </source>
</evidence>
<accession>A0ABV1F7I0</accession>
<dbReference type="EMBL" id="JBBMEZ010000005">
    <property type="protein sequence ID" value="MEQ2469330.1"/>
    <property type="molecule type" value="Genomic_DNA"/>
</dbReference>
<dbReference type="Pfam" id="PF03551">
    <property type="entry name" value="PadR"/>
    <property type="match status" value="1"/>
</dbReference>
<organism evidence="2 3">
    <name type="scientific">Ruminococcoides intestinale</name>
    <dbReference type="NCBI Taxonomy" id="3133162"/>
    <lineage>
        <taxon>Bacteria</taxon>
        <taxon>Bacillati</taxon>
        <taxon>Bacillota</taxon>
        <taxon>Clostridia</taxon>
        <taxon>Eubacteriales</taxon>
        <taxon>Oscillospiraceae</taxon>
        <taxon>Ruminococcoides</taxon>
    </lineage>
</organism>
<gene>
    <name evidence="2" type="ORF">WMO39_03130</name>
</gene>
<comment type="caution">
    <text evidence="2">The sequence shown here is derived from an EMBL/GenBank/DDBJ whole genome shotgun (WGS) entry which is preliminary data.</text>
</comment>
<sequence length="117" mass="13534">MGKQNYFFSGITDILILAILCEHDSYVYEIVKFIKEKSNGCLSISQNTVYAVTYKLVNEGKISEYSKLVGKKRTRIYYHIEDEGRAYYENLLESFHNAYSGVESILNILKEDKGNKQ</sequence>
<reference evidence="2 3" key="1">
    <citation type="submission" date="2024-03" db="EMBL/GenBank/DDBJ databases">
        <title>Human intestinal bacterial collection.</title>
        <authorList>
            <person name="Pauvert C."/>
            <person name="Hitch T.C.A."/>
            <person name="Clavel T."/>
        </authorList>
    </citation>
    <scope>NUCLEOTIDE SEQUENCE [LARGE SCALE GENOMIC DNA]</scope>
    <source>
        <strain evidence="2 3">CLA-JM-H38</strain>
    </source>
</reference>
<dbReference type="InterPro" id="IPR036388">
    <property type="entry name" value="WH-like_DNA-bd_sf"/>
</dbReference>
<evidence type="ECO:0000313" key="3">
    <source>
        <dbReference type="Proteomes" id="UP001490816"/>
    </source>
</evidence>
<name>A0ABV1F7I0_9FIRM</name>
<dbReference type="RefSeq" id="WP_046433785.1">
    <property type="nucleotide sequence ID" value="NZ_JBBMEZ010000005.1"/>
</dbReference>
<dbReference type="InterPro" id="IPR052509">
    <property type="entry name" value="Metal_resp_DNA-bind_regulator"/>
</dbReference>